<reference evidence="5" key="1">
    <citation type="journal article" date="2014" name="Science">
        <title>Ancient hybridizations among the ancestral genomes of bread wheat.</title>
        <authorList>
            <consortium name="International Wheat Genome Sequencing Consortium,"/>
            <person name="Marcussen T."/>
            <person name="Sandve S.R."/>
            <person name="Heier L."/>
            <person name="Spannagl M."/>
            <person name="Pfeifer M."/>
            <person name="Jakobsen K.S."/>
            <person name="Wulff B.B."/>
            <person name="Steuernagel B."/>
            <person name="Mayer K.F."/>
            <person name="Olsen O.A."/>
        </authorList>
    </citation>
    <scope>NUCLEOTIDE SEQUENCE [LARGE SCALE GENOMIC DNA]</scope>
    <source>
        <strain evidence="5">cv. AL8/78</strain>
    </source>
</reference>
<keyword evidence="2" id="KW-1133">Transmembrane helix</keyword>
<keyword evidence="5" id="KW-1185">Reference proteome</keyword>
<keyword evidence="2" id="KW-0812">Transmembrane</keyword>
<reference evidence="4" key="5">
    <citation type="journal article" date="2021" name="G3 (Bethesda)">
        <title>Aegilops tauschii genome assembly Aet v5.0 features greater sequence contiguity and improved annotation.</title>
        <authorList>
            <person name="Wang L."/>
            <person name="Zhu T."/>
            <person name="Rodriguez J.C."/>
            <person name="Deal K.R."/>
            <person name="Dubcovsky J."/>
            <person name="McGuire P.E."/>
            <person name="Lux T."/>
            <person name="Spannagl M."/>
            <person name="Mayer K.F.X."/>
            <person name="Baldrich P."/>
            <person name="Meyers B.C."/>
            <person name="Huo N."/>
            <person name="Gu Y.Q."/>
            <person name="Zhou H."/>
            <person name="Devos K.M."/>
            <person name="Bennetzen J.L."/>
            <person name="Unver T."/>
            <person name="Budak H."/>
            <person name="Gulick P.J."/>
            <person name="Galiba G."/>
            <person name="Kalapos B."/>
            <person name="Nelson D.R."/>
            <person name="Li P."/>
            <person name="You F.M."/>
            <person name="Luo M.C."/>
            <person name="Dvorak J."/>
        </authorList>
    </citation>
    <scope>NUCLEOTIDE SEQUENCE [LARGE SCALE GENOMIC DNA]</scope>
    <source>
        <strain evidence="4">cv. AL8/78</strain>
    </source>
</reference>
<dbReference type="GO" id="GO:1902388">
    <property type="term" value="F:ceramide 1-phosphate transfer activity"/>
    <property type="evidence" value="ECO:0007669"/>
    <property type="project" value="TreeGrafter"/>
</dbReference>
<dbReference type="GO" id="GO:0005829">
    <property type="term" value="C:cytosol"/>
    <property type="evidence" value="ECO:0007669"/>
    <property type="project" value="TreeGrafter"/>
</dbReference>
<dbReference type="SUPFAM" id="SSF110004">
    <property type="entry name" value="Glycolipid transfer protein, GLTP"/>
    <property type="match status" value="1"/>
</dbReference>
<accession>A0A453P3Z2</accession>
<sequence>QRLENKYSSDPTKYEHLYTMVQEEVEKKTAKGSSSCTNGLLWLTRFFNFSCVICLFYCSLIEIPIGVLVFTHIFCFQGNGLPC</sequence>
<reference evidence="4" key="4">
    <citation type="submission" date="2019-03" db="UniProtKB">
        <authorList>
            <consortium name="EnsemblPlants"/>
        </authorList>
    </citation>
    <scope>IDENTIFICATION</scope>
</reference>
<reference evidence="5" key="2">
    <citation type="journal article" date="2017" name="Nat. Plants">
        <title>The Aegilops tauschii genome reveals multiple impacts of transposons.</title>
        <authorList>
            <person name="Zhao G."/>
            <person name="Zou C."/>
            <person name="Li K."/>
            <person name="Wang K."/>
            <person name="Li T."/>
            <person name="Gao L."/>
            <person name="Zhang X."/>
            <person name="Wang H."/>
            <person name="Yang Z."/>
            <person name="Liu X."/>
            <person name="Jiang W."/>
            <person name="Mao L."/>
            <person name="Kong X."/>
            <person name="Jiao Y."/>
            <person name="Jia J."/>
        </authorList>
    </citation>
    <scope>NUCLEOTIDE SEQUENCE [LARGE SCALE GENOMIC DNA]</scope>
    <source>
        <strain evidence="5">cv. AL8/78</strain>
    </source>
</reference>
<evidence type="ECO:0000256" key="1">
    <source>
        <dbReference type="ARBA" id="ARBA00022448"/>
    </source>
</evidence>
<reference evidence="4" key="3">
    <citation type="journal article" date="2017" name="Nature">
        <title>Genome sequence of the progenitor of the wheat D genome Aegilops tauschii.</title>
        <authorList>
            <person name="Luo M.C."/>
            <person name="Gu Y.Q."/>
            <person name="Puiu D."/>
            <person name="Wang H."/>
            <person name="Twardziok S.O."/>
            <person name="Deal K.R."/>
            <person name="Huo N."/>
            <person name="Zhu T."/>
            <person name="Wang L."/>
            <person name="Wang Y."/>
            <person name="McGuire P.E."/>
            <person name="Liu S."/>
            <person name="Long H."/>
            <person name="Ramasamy R.K."/>
            <person name="Rodriguez J.C."/>
            <person name="Van S.L."/>
            <person name="Yuan L."/>
            <person name="Wang Z."/>
            <person name="Xia Z."/>
            <person name="Xiao L."/>
            <person name="Anderson O.D."/>
            <person name="Ouyang S."/>
            <person name="Liang Y."/>
            <person name="Zimin A.V."/>
            <person name="Pertea G."/>
            <person name="Qi P."/>
            <person name="Bennetzen J.L."/>
            <person name="Dai X."/>
            <person name="Dawson M.W."/>
            <person name="Muller H.G."/>
            <person name="Kugler K."/>
            <person name="Rivarola-Duarte L."/>
            <person name="Spannagl M."/>
            <person name="Mayer K.F.X."/>
            <person name="Lu F.H."/>
            <person name="Bevan M.W."/>
            <person name="Leroy P."/>
            <person name="Li P."/>
            <person name="You F.M."/>
            <person name="Sun Q."/>
            <person name="Liu Z."/>
            <person name="Lyons E."/>
            <person name="Wicker T."/>
            <person name="Salzberg S.L."/>
            <person name="Devos K.M."/>
            <person name="Dvorak J."/>
        </authorList>
    </citation>
    <scope>NUCLEOTIDE SEQUENCE [LARGE SCALE GENOMIC DNA]</scope>
    <source>
        <strain evidence="4">cv. AL8/78</strain>
    </source>
</reference>
<dbReference type="Pfam" id="PF08718">
    <property type="entry name" value="GLTP"/>
    <property type="match status" value="1"/>
</dbReference>
<dbReference type="PANTHER" id="PTHR10219">
    <property type="entry name" value="GLYCOLIPID TRANSFER PROTEIN-RELATED"/>
    <property type="match status" value="1"/>
</dbReference>
<dbReference type="InterPro" id="IPR036497">
    <property type="entry name" value="GLTP_sf"/>
</dbReference>
<dbReference type="PANTHER" id="PTHR10219:SF25">
    <property type="entry name" value="PLECKSTRIN HOMOLOGY DOMAIN-CONTAINING FAMILY A MEMBER 8"/>
    <property type="match status" value="1"/>
</dbReference>
<feature type="transmembrane region" description="Helical" evidence="2">
    <location>
        <begin position="47"/>
        <end position="70"/>
    </location>
</feature>
<keyword evidence="2" id="KW-0472">Membrane</keyword>
<evidence type="ECO:0000313" key="4">
    <source>
        <dbReference type="EnsemblPlants" id="AET6Gv20599100.10"/>
    </source>
</evidence>
<dbReference type="EnsemblPlants" id="AET6Gv20599100.10">
    <property type="protein sequence ID" value="AET6Gv20599100.10"/>
    <property type="gene ID" value="AET6Gv20599100"/>
</dbReference>
<evidence type="ECO:0000256" key="2">
    <source>
        <dbReference type="SAM" id="Phobius"/>
    </source>
</evidence>
<feature type="domain" description="Glycolipid transfer protein" evidence="3">
    <location>
        <begin position="1"/>
        <end position="53"/>
    </location>
</feature>
<protein>
    <recommendedName>
        <fullName evidence="3">Glycolipid transfer protein domain-containing protein</fullName>
    </recommendedName>
</protein>
<dbReference type="GO" id="GO:1902387">
    <property type="term" value="F:ceramide 1-phosphate binding"/>
    <property type="evidence" value="ECO:0007669"/>
    <property type="project" value="TreeGrafter"/>
</dbReference>
<organism evidence="4 5">
    <name type="scientific">Aegilops tauschii subsp. strangulata</name>
    <name type="common">Goatgrass</name>
    <dbReference type="NCBI Taxonomy" id="200361"/>
    <lineage>
        <taxon>Eukaryota</taxon>
        <taxon>Viridiplantae</taxon>
        <taxon>Streptophyta</taxon>
        <taxon>Embryophyta</taxon>
        <taxon>Tracheophyta</taxon>
        <taxon>Spermatophyta</taxon>
        <taxon>Magnoliopsida</taxon>
        <taxon>Liliopsida</taxon>
        <taxon>Poales</taxon>
        <taxon>Poaceae</taxon>
        <taxon>BOP clade</taxon>
        <taxon>Pooideae</taxon>
        <taxon>Triticodae</taxon>
        <taxon>Triticeae</taxon>
        <taxon>Triticinae</taxon>
        <taxon>Aegilops</taxon>
    </lineage>
</organism>
<keyword evidence="1" id="KW-0813">Transport</keyword>
<dbReference type="AlphaFoldDB" id="A0A453P3Z2"/>
<name>A0A453P3Z2_AEGTS</name>
<dbReference type="Proteomes" id="UP000015105">
    <property type="component" value="Chromosome 6D"/>
</dbReference>
<dbReference type="Gene3D" id="1.10.3520.10">
    <property type="entry name" value="Glycolipid transfer protein"/>
    <property type="match status" value="1"/>
</dbReference>
<dbReference type="GO" id="GO:0016020">
    <property type="term" value="C:membrane"/>
    <property type="evidence" value="ECO:0007669"/>
    <property type="project" value="TreeGrafter"/>
</dbReference>
<dbReference type="Gramene" id="AET6Gv20599100.10">
    <property type="protein sequence ID" value="AET6Gv20599100.10"/>
    <property type="gene ID" value="AET6Gv20599100"/>
</dbReference>
<proteinExistence type="predicted"/>
<dbReference type="InterPro" id="IPR014830">
    <property type="entry name" value="Glycolipid_transfer_prot_dom"/>
</dbReference>
<evidence type="ECO:0000313" key="5">
    <source>
        <dbReference type="Proteomes" id="UP000015105"/>
    </source>
</evidence>
<evidence type="ECO:0000259" key="3">
    <source>
        <dbReference type="Pfam" id="PF08718"/>
    </source>
</evidence>